<dbReference type="PANTHER" id="PTHR33223">
    <property type="entry name" value="CCHC-TYPE DOMAIN-CONTAINING PROTEIN"/>
    <property type="match status" value="1"/>
</dbReference>
<dbReference type="AlphaFoldDB" id="A0AAV2E5U8"/>
<name>A0AAV2E5U8_9ROSI</name>
<dbReference type="EMBL" id="OZ034817">
    <property type="protein sequence ID" value="CAL1381118.1"/>
    <property type="molecule type" value="Genomic_DNA"/>
</dbReference>
<evidence type="ECO:0000313" key="2">
    <source>
        <dbReference type="EMBL" id="CAL1381118.1"/>
    </source>
</evidence>
<dbReference type="Proteomes" id="UP001497516">
    <property type="component" value="Chromosome 4"/>
</dbReference>
<accession>A0AAV2E5U8</accession>
<feature type="domain" description="Retrotransposon gag" evidence="1">
    <location>
        <begin position="106"/>
        <end position="149"/>
    </location>
</feature>
<evidence type="ECO:0000259" key="1">
    <source>
        <dbReference type="Pfam" id="PF03732"/>
    </source>
</evidence>
<dbReference type="Pfam" id="PF03732">
    <property type="entry name" value="Retrotrans_gag"/>
    <property type="match status" value="1"/>
</dbReference>
<organism evidence="2 3">
    <name type="scientific">Linum trigynum</name>
    <dbReference type="NCBI Taxonomy" id="586398"/>
    <lineage>
        <taxon>Eukaryota</taxon>
        <taxon>Viridiplantae</taxon>
        <taxon>Streptophyta</taxon>
        <taxon>Embryophyta</taxon>
        <taxon>Tracheophyta</taxon>
        <taxon>Spermatophyta</taxon>
        <taxon>Magnoliopsida</taxon>
        <taxon>eudicotyledons</taxon>
        <taxon>Gunneridae</taxon>
        <taxon>Pentapetalae</taxon>
        <taxon>rosids</taxon>
        <taxon>fabids</taxon>
        <taxon>Malpighiales</taxon>
        <taxon>Linaceae</taxon>
        <taxon>Linum</taxon>
    </lineage>
</organism>
<dbReference type="PANTHER" id="PTHR33223:SF6">
    <property type="entry name" value="CCHC-TYPE DOMAIN-CONTAINING PROTEIN"/>
    <property type="match status" value="1"/>
</dbReference>
<protein>
    <recommendedName>
        <fullName evidence="1">Retrotransposon gag domain-containing protein</fullName>
    </recommendedName>
</protein>
<dbReference type="InterPro" id="IPR005162">
    <property type="entry name" value="Retrotrans_gag_dom"/>
</dbReference>
<proteinExistence type="predicted"/>
<sequence>MGMAWTPWDLSPMGGNKGGIDPNTLRDQVAQLLAEQFGMGVRPTMPPVYRKLYPEWVDRLYPFPRGFRVPEFVTFTGTGDQSTVEHIGRFTVQCGDVGDFIRLRVFGKSLTGPAFAWYVNLPSNSVHTWQQMKKIFHAQFYRSEREVSMADLA</sequence>
<evidence type="ECO:0000313" key="3">
    <source>
        <dbReference type="Proteomes" id="UP001497516"/>
    </source>
</evidence>
<keyword evidence="3" id="KW-1185">Reference proteome</keyword>
<gene>
    <name evidence="2" type="ORF">LTRI10_LOCUS22520</name>
</gene>
<reference evidence="2 3" key="1">
    <citation type="submission" date="2024-04" db="EMBL/GenBank/DDBJ databases">
        <authorList>
            <person name="Fracassetti M."/>
        </authorList>
    </citation>
    <scope>NUCLEOTIDE SEQUENCE [LARGE SCALE GENOMIC DNA]</scope>
</reference>